<gene>
    <name evidence="1" type="ORF">EHQ95_17575</name>
</gene>
<comment type="caution">
    <text evidence="1">The sequence shown here is derived from an EMBL/GenBank/DDBJ whole genome shotgun (WGS) entry which is preliminary data.</text>
</comment>
<name>A0ABY2NJJ3_9LEPT</name>
<protein>
    <submittedName>
        <fullName evidence="1">Uncharacterized protein</fullName>
    </submittedName>
</protein>
<accession>A0ABY2NJJ3</accession>
<dbReference type="RefSeq" id="WP_135660677.1">
    <property type="nucleotide sequence ID" value="NZ_RQHF01000038.1"/>
</dbReference>
<organism evidence="1 2">
    <name type="scientific">Leptospira vanthielii</name>
    <dbReference type="NCBI Taxonomy" id="293085"/>
    <lineage>
        <taxon>Bacteria</taxon>
        <taxon>Pseudomonadati</taxon>
        <taxon>Spirochaetota</taxon>
        <taxon>Spirochaetia</taxon>
        <taxon>Leptospirales</taxon>
        <taxon>Leptospiraceae</taxon>
        <taxon>Leptospira</taxon>
    </lineage>
</organism>
<evidence type="ECO:0000313" key="1">
    <source>
        <dbReference type="EMBL" id="TGM45995.1"/>
    </source>
</evidence>
<reference evidence="2" key="1">
    <citation type="journal article" date="2019" name="PLoS Negl. Trop. Dis.">
        <title>Revisiting the worldwide diversity of Leptospira species in the environment.</title>
        <authorList>
            <person name="Vincent A.T."/>
            <person name="Schiettekatte O."/>
            <person name="Bourhy P."/>
            <person name="Veyrier F.J."/>
            <person name="Picardeau M."/>
        </authorList>
    </citation>
    <scope>NUCLEOTIDE SEQUENCE [LARGE SCALE GENOMIC DNA]</scope>
    <source>
        <strain evidence="2">201601955</strain>
    </source>
</reference>
<dbReference type="EMBL" id="RQHF01000038">
    <property type="protein sequence ID" value="TGM45995.1"/>
    <property type="molecule type" value="Genomic_DNA"/>
</dbReference>
<keyword evidence="2" id="KW-1185">Reference proteome</keyword>
<sequence>MATNAAGDVKYYGFVNGCLAEKLSETGHRTFYPAVPLDNPRISSILLELSKKFAYWESSDYEVELKKSGYYQLKESLDQDYENKTGYWTSKVEAMK</sequence>
<proteinExistence type="predicted"/>
<evidence type="ECO:0000313" key="2">
    <source>
        <dbReference type="Proteomes" id="UP000298112"/>
    </source>
</evidence>
<dbReference type="Proteomes" id="UP000298112">
    <property type="component" value="Unassembled WGS sequence"/>
</dbReference>